<feature type="region of interest" description="Disordered" evidence="1">
    <location>
        <begin position="69"/>
        <end position="91"/>
    </location>
</feature>
<protein>
    <submittedName>
        <fullName evidence="2">Uncharacterized protein</fullName>
    </submittedName>
</protein>
<evidence type="ECO:0000256" key="1">
    <source>
        <dbReference type="SAM" id="MobiDB-lite"/>
    </source>
</evidence>
<gene>
    <name evidence="2" type="ORF">MNBD_ALPHA11-1960</name>
</gene>
<dbReference type="EMBL" id="UOEQ01000576">
    <property type="protein sequence ID" value="VAW25036.1"/>
    <property type="molecule type" value="Genomic_DNA"/>
</dbReference>
<proteinExistence type="predicted"/>
<sequence>MSRLLKIALPVLATAIALSSAASAQWFTGTITSDRERVIDHRNADTRPNEVVPARRGVDPSSLLVTMTPLTPPAPASTGEPTPTVPTPPSNGGFNPIGDVSCFDGQVILYQDDYEVYYSDCSKYIYNYRAISGNVIVDVFMSSFDGQYTTKMVGFAH</sequence>
<organism evidence="2">
    <name type="scientific">hydrothermal vent metagenome</name>
    <dbReference type="NCBI Taxonomy" id="652676"/>
    <lineage>
        <taxon>unclassified sequences</taxon>
        <taxon>metagenomes</taxon>
        <taxon>ecological metagenomes</taxon>
    </lineage>
</organism>
<dbReference type="AlphaFoldDB" id="A0A3B0UZ18"/>
<reference evidence="2" key="1">
    <citation type="submission" date="2018-06" db="EMBL/GenBank/DDBJ databases">
        <authorList>
            <person name="Zhirakovskaya E."/>
        </authorList>
    </citation>
    <scope>NUCLEOTIDE SEQUENCE</scope>
</reference>
<name>A0A3B0UZ18_9ZZZZ</name>
<evidence type="ECO:0000313" key="2">
    <source>
        <dbReference type="EMBL" id="VAW25036.1"/>
    </source>
</evidence>
<accession>A0A3B0UZ18</accession>